<dbReference type="RefSeq" id="WP_140233138.1">
    <property type="nucleotide sequence ID" value="NZ_CP041036.1"/>
</dbReference>
<keyword evidence="1" id="KW-0812">Transmembrane</keyword>
<name>A0A4Y5YAJ2_9GAMM</name>
<feature type="transmembrane region" description="Helical" evidence="1">
    <location>
        <begin position="25"/>
        <end position="49"/>
    </location>
</feature>
<sequence length="537" mass="60276">MSNEIIEPRSTWTMRLISPKFNDELYLWMSTIPIFCGVMQFILSFFYYLRFMGLVFVGASGPKASNGGGLGALMLVILAFLFTIGLFCAFVIGFSYGFTSLGWLYERAPWLLYLWLTVVILGSMFKNSIKVKAIGDNADKYGLTIVYYYGMGLTAFLVLLVSNHVFENNMVETGGGNWALIPFGIVACFLSLFHGIIKPAITSIIVLYIRLFVKADDKVNALILQRNEAAMVAVKSGRKGLSYLRYAALFSLISPLVFVRLLDVLGMGQQVLGTSLAPYTFDIFMAMFGHIEMAIWLALFAWFAIAAIITPQRSLLTKLIRLSGKESLGATKTIAAIGVVCFSLLALGVYVDLGISNGFNKNNPESIILQKSRDGNHYLSSRYAKEFAINQPELFEVFNIEPPKKTTIFGVKPGTAKYKKAQKNYINDHYIKERTDIAQSKHYQFRQGLAFYEIALCITIFLGMFTLSPIHLGMYCISGCFMFLICATSIEGNFEYIDEIEKDSLEIIDKLYFYSTHSTLSGAEYRLYRDAQKLKSI</sequence>
<feature type="transmembrane region" description="Helical" evidence="1">
    <location>
        <begin position="178"/>
        <end position="209"/>
    </location>
</feature>
<dbReference type="Proteomes" id="UP000319809">
    <property type="component" value="Chromosome"/>
</dbReference>
<protein>
    <submittedName>
        <fullName evidence="2">Uncharacterized protein</fullName>
    </submittedName>
</protein>
<keyword evidence="3" id="KW-1185">Reference proteome</keyword>
<feature type="transmembrane region" description="Helical" evidence="1">
    <location>
        <begin position="243"/>
        <end position="263"/>
    </location>
</feature>
<evidence type="ECO:0000313" key="3">
    <source>
        <dbReference type="Proteomes" id="UP000319809"/>
    </source>
</evidence>
<evidence type="ECO:0000313" key="2">
    <source>
        <dbReference type="EMBL" id="QDE29820.1"/>
    </source>
</evidence>
<feature type="transmembrane region" description="Helical" evidence="1">
    <location>
        <begin position="108"/>
        <end position="125"/>
    </location>
</feature>
<feature type="transmembrane region" description="Helical" evidence="1">
    <location>
        <begin position="449"/>
        <end position="467"/>
    </location>
</feature>
<proteinExistence type="predicted"/>
<feature type="transmembrane region" description="Helical" evidence="1">
    <location>
        <begin position="283"/>
        <end position="309"/>
    </location>
</feature>
<accession>A0A4Y5YAJ2</accession>
<dbReference type="EMBL" id="CP041036">
    <property type="protein sequence ID" value="QDE29820.1"/>
    <property type="molecule type" value="Genomic_DNA"/>
</dbReference>
<dbReference type="KEGG" id="spol:FH971_01825"/>
<keyword evidence="1" id="KW-1133">Transmembrane helix</keyword>
<feature type="transmembrane region" description="Helical" evidence="1">
    <location>
        <begin position="70"/>
        <end position="96"/>
    </location>
</feature>
<organism evidence="2 3">
    <name type="scientific">Shewanella polaris</name>
    <dbReference type="NCBI Taxonomy" id="2588449"/>
    <lineage>
        <taxon>Bacteria</taxon>
        <taxon>Pseudomonadati</taxon>
        <taxon>Pseudomonadota</taxon>
        <taxon>Gammaproteobacteria</taxon>
        <taxon>Alteromonadales</taxon>
        <taxon>Shewanellaceae</taxon>
        <taxon>Shewanella</taxon>
    </lineage>
</organism>
<feature type="transmembrane region" description="Helical" evidence="1">
    <location>
        <begin position="330"/>
        <end position="351"/>
    </location>
</feature>
<dbReference type="AlphaFoldDB" id="A0A4Y5YAJ2"/>
<keyword evidence="1" id="KW-0472">Membrane</keyword>
<feature type="transmembrane region" description="Helical" evidence="1">
    <location>
        <begin position="146"/>
        <end position="166"/>
    </location>
</feature>
<reference evidence="2 3" key="1">
    <citation type="submission" date="2019-06" db="EMBL/GenBank/DDBJ databases">
        <title>The genome of Shewanella sp. SM1901.</title>
        <authorList>
            <person name="Cha Q."/>
        </authorList>
    </citation>
    <scope>NUCLEOTIDE SEQUENCE [LARGE SCALE GENOMIC DNA]</scope>
    <source>
        <strain evidence="2 3">SM1901</strain>
    </source>
</reference>
<evidence type="ECO:0000256" key="1">
    <source>
        <dbReference type="SAM" id="Phobius"/>
    </source>
</evidence>
<gene>
    <name evidence="2" type="ORF">FH971_01825</name>
</gene>